<evidence type="ECO:0000313" key="1">
    <source>
        <dbReference type="EMBL" id="KAF2477667.1"/>
    </source>
</evidence>
<comment type="caution">
    <text evidence="1">The sequence shown here is derived from an EMBL/GenBank/DDBJ whole genome shotgun (WGS) entry which is preliminary data.</text>
</comment>
<gene>
    <name evidence="1" type="ORF">BDR25DRAFT_2908</name>
</gene>
<name>A0ACB6RH69_9PLEO</name>
<sequence length="89" mass="9611">MRRKSRPWLCWRLFLSLRLAILGVRVLCGMALPTAAFSAAGFPCAACAVWSTGTLLIHGDFSSEFADLYPQTLALCAGFPGARLLGPRP</sequence>
<organism evidence="1 2">
    <name type="scientific">Lindgomyces ingoldianus</name>
    <dbReference type="NCBI Taxonomy" id="673940"/>
    <lineage>
        <taxon>Eukaryota</taxon>
        <taxon>Fungi</taxon>
        <taxon>Dikarya</taxon>
        <taxon>Ascomycota</taxon>
        <taxon>Pezizomycotina</taxon>
        <taxon>Dothideomycetes</taxon>
        <taxon>Pleosporomycetidae</taxon>
        <taxon>Pleosporales</taxon>
        <taxon>Lindgomycetaceae</taxon>
        <taxon>Lindgomyces</taxon>
    </lineage>
</organism>
<protein>
    <submittedName>
        <fullName evidence="1">Uncharacterized protein</fullName>
    </submittedName>
</protein>
<accession>A0ACB6RH69</accession>
<proteinExistence type="predicted"/>
<reference evidence="1" key="1">
    <citation type="journal article" date="2020" name="Stud. Mycol.">
        <title>101 Dothideomycetes genomes: a test case for predicting lifestyles and emergence of pathogens.</title>
        <authorList>
            <person name="Haridas S."/>
            <person name="Albert R."/>
            <person name="Binder M."/>
            <person name="Bloem J."/>
            <person name="Labutti K."/>
            <person name="Salamov A."/>
            <person name="Andreopoulos B."/>
            <person name="Baker S."/>
            <person name="Barry K."/>
            <person name="Bills G."/>
            <person name="Bluhm B."/>
            <person name="Cannon C."/>
            <person name="Castanera R."/>
            <person name="Culley D."/>
            <person name="Daum C."/>
            <person name="Ezra D."/>
            <person name="Gonzalez J."/>
            <person name="Henrissat B."/>
            <person name="Kuo A."/>
            <person name="Liang C."/>
            <person name="Lipzen A."/>
            <person name="Lutzoni F."/>
            <person name="Magnuson J."/>
            <person name="Mondo S."/>
            <person name="Nolan M."/>
            <person name="Ohm R."/>
            <person name="Pangilinan J."/>
            <person name="Park H.-J."/>
            <person name="Ramirez L."/>
            <person name="Alfaro M."/>
            <person name="Sun H."/>
            <person name="Tritt A."/>
            <person name="Yoshinaga Y."/>
            <person name="Zwiers L.-H."/>
            <person name="Turgeon B."/>
            <person name="Goodwin S."/>
            <person name="Spatafora J."/>
            <person name="Crous P."/>
            <person name="Grigoriev I."/>
        </authorList>
    </citation>
    <scope>NUCLEOTIDE SEQUENCE</scope>
    <source>
        <strain evidence="1">ATCC 200398</strain>
    </source>
</reference>
<evidence type="ECO:0000313" key="2">
    <source>
        <dbReference type="Proteomes" id="UP000799755"/>
    </source>
</evidence>
<dbReference type="Proteomes" id="UP000799755">
    <property type="component" value="Unassembled WGS sequence"/>
</dbReference>
<dbReference type="EMBL" id="MU003492">
    <property type="protein sequence ID" value="KAF2477667.1"/>
    <property type="molecule type" value="Genomic_DNA"/>
</dbReference>
<keyword evidence="2" id="KW-1185">Reference proteome</keyword>